<proteinExistence type="predicted"/>
<name>A0A6N0I277_STAHO</name>
<dbReference type="Gene3D" id="3.40.50.2000">
    <property type="entry name" value="Glycogen Phosphorylase B"/>
    <property type="match status" value="2"/>
</dbReference>
<organism evidence="2 3">
    <name type="scientific">Staphylococcus hominis</name>
    <dbReference type="NCBI Taxonomy" id="1290"/>
    <lineage>
        <taxon>Bacteria</taxon>
        <taxon>Bacillati</taxon>
        <taxon>Bacillota</taxon>
        <taxon>Bacilli</taxon>
        <taxon>Bacillales</taxon>
        <taxon>Staphylococcaceae</taxon>
        <taxon>Staphylococcus</taxon>
    </lineage>
</organism>
<dbReference type="InterPro" id="IPR001296">
    <property type="entry name" value="Glyco_trans_1"/>
</dbReference>
<sequence length="381" mass="43175">MKLLFVHDFPAEFYKGDYYSMGFPYSIWERYLSIFDEMIISSRFKSSKDIIEKKQSSGKNVSFRPITSYKSPQSLIKNHKDVIEKLTLAIKKSDGVLIRVPSVLGFIATKICKQLNKKYMVEVVGSAYDAFWYHGSIFGKLLAYPIELLQKQAVKNATVAIYVTQNYLSNKYPCNGKEFPGISNVQDIAISSKDLSINKKVNVGLIGSTFVDYKGHETAIKAANLSKNKGVPIQLEFVGEGPSPKFANMAKKFNLENDVIFKGKIYGKEKLNKWFNHLDIYIQPSLTEGHCRAIVEAIGNGVPTLASNAGGNSDSVVNEYLFDAKDYKKLSELIEALFKDKNLRRNNVIQNQDKISIYNKEQLQTQREEALTYYKNVIINE</sequence>
<dbReference type="SUPFAM" id="SSF53756">
    <property type="entry name" value="UDP-Glycosyltransferase/glycogen phosphorylase"/>
    <property type="match status" value="1"/>
</dbReference>
<dbReference type="GO" id="GO:0016757">
    <property type="term" value="F:glycosyltransferase activity"/>
    <property type="evidence" value="ECO:0007669"/>
    <property type="project" value="InterPro"/>
</dbReference>
<dbReference type="Proteomes" id="UP000509636">
    <property type="component" value="Chromosome"/>
</dbReference>
<evidence type="ECO:0000259" key="1">
    <source>
        <dbReference type="Pfam" id="PF00534"/>
    </source>
</evidence>
<evidence type="ECO:0000313" key="3">
    <source>
        <dbReference type="Proteomes" id="UP000509636"/>
    </source>
</evidence>
<reference evidence="2 3" key="1">
    <citation type="submission" date="2019-09" db="EMBL/GenBank/DDBJ databases">
        <title>FDA dAtabase for Regulatory Grade micrObial Sequences (FDA-ARGOS): Supporting development and validation of Infectious Disease Dx tests.</title>
        <authorList>
            <person name="Sciortino C."/>
            <person name="Tallon L."/>
            <person name="Sadzewicz L."/>
            <person name="Vavikolanu K."/>
            <person name="Mehta A."/>
            <person name="Aluvathingal J."/>
            <person name="Nadendla S."/>
            <person name="Nandy P."/>
            <person name="Geyer C."/>
            <person name="Yan Y."/>
            <person name="Sichtig H."/>
        </authorList>
    </citation>
    <scope>NUCLEOTIDE SEQUENCE [LARGE SCALE GENOMIC DNA]</scope>
    <source>
        <strain evidence="2 3">FDAARGOS_661</strain>
    </source>
</reference>
<feature type="domain" description="Glycosyl transferase family 1" evidence="1">
    <location>
        <begin position="191"/>
        <end position="346"/>
    </location>
</feature>
<dbReference type="PANTHER" id="PTHR12526">
    <property type="entry name" value="GLYCOSYLTRANSFERASE"/>
    <property type="match status" value="1"/>
</dbReference>
<dbReference type="Pfam" id="PF00534">
    <property type="entry name" value="Glycos_transf_1"/>
    <property type="match status" value="1"/>
</dbReference>
<accession>A0A6N0I277</accession>
<gene>
    <name evidence="2" type="ORF">FOB69_03895</name>
</gene>
<dbReference type="AlphaFoldDB" id="A0A6N0I277"/>
<dbReference type="PANTHER" id="PTHR12526:SF630">
    <property type="entry name" value="GLYCOSYLTRANSFERASE"/>
    <property type="match status" value="1"/>
</dbReference>
<protein>
    <submittedName>
        <fullName evidence="2">Glycosyltransferase</fullName>
    </submittedName>
</protein>
<keyword evidence="2" id="KW-0808">Transferase</keyword>
<dbReference type="EMBL" id="CP054550">
    <property type="protein sequence ID" value="QKQ28720.1"/>
    <property type="molecule type" value="Genomic_DNA"/>
</dbReference>
<evidence type="ECO:0000313" key="2">
    <source>
        <dbReference type="EMBL" id="QKQ28720.1"/>
    </source>
</evidence>